<reference evidence="1" key="1">
    <citation type="submission" date="2021-03" db="EMBL/GenBank/DDBJ databases">
        <title>Chromosome level genome of the anhydrobiotic midge Polypedilum vanderplanki.</title>
        <authorList>
            <person name="Yoshida Y."/>
            <person name="Kikawada T."/>
            <person name="Gusev O."/>
        </authorList>
    </citation>
    <scope>NUCLEOTIDE SEQUENCE</scope>
    <source>
        <strain evidence="1">NIAS01</strain>
        <tissue evidence="1">Whole body or cell culture</tissue>
    </source>
</reference>
<comment type="caution">
    <text evidence="1">The sequence shown here is derived from an EMBL/GenBank/DDBJ whole genome shotgun (WGS) entry which is preliminary data.</text>
</comment>
<gene>
    <name evidence="1" type="ORF">PVAND_014033</name>
</gene>
<dbReference type="AlphaFoldDB" id="A0A9J6CSF3"/>
<keyword evidence="2" id="KW-1185">Reference proteome</keyword>
<name>A0A9J6CSF3_POLVA</name>
<proteinExistence type="predicted"/>
<dbReference type="Proteomes" id="UP001107558">
    <property type="component" value="Chromosome 1"/>
</dbReference>
<organism evidence="1 2">
    <name type="scientific">Polypedilum vanderplanki</name>
    <name type="common">Sleeping chironomid midge</name>
    <dbReference type="NCBI Taxonomy" id="319348"/>
    <lineage>
        <taxon>Eukaryota</taxon>
        <taxon>Metazoa</taxon>
        <taxon>Ecdysozoa</taxon>
        <taxon>Arthropoda</taxon>
        <taxon>Hexapoda</taxon>
        <taxon>Insecta</taxon>
        <taxon>Pterygota</taxon>
        <taxon>Neoptera</taxon>
        <taxon>Endopterygota</taxon>
        <taxon>Diptera</taxon>
        <taxon>Nematocera</taxon>
        <taxon>Chironomoidea</taxon>
        <taxon>Chironomidae</taxon>
        <taxon>Chironominae</taxon>
        <taxon>Polypedilum</taxon>
        <taxon>Polypedilum</taxon>
    </lineage>
</organism>
<sequence>MPMKISKASSEKNNKSKCPFIKLNHMSFEAHVVCCYKIIASMLIKSQYALQPLNLAIAYILIDLQNLHEMENQQTVVHSTSALYKRLPLTHTLIEIVKLLPLQ</sequence>
<evidence type="ECO:0000313" key="2">
    <source>
        <dbReference type="Proteomes" id="UP001107558"/>
    </source>
</evidence>
<protein>
    <submittedName>
        <fullName evidence="1">Uncharacterized protein</fullName>
    </submittedName>
</protein>
<evidence type="ECO:0000313" key="1">
    <source>
        <dbReference type="EMBL" id="KAG5684820.1"/>
    </source>
</evidence>
<dbReference type="EMBL" id="JADBJN010000001">
    <property type="protein sequence ID" value="KAG5684820.1"/>
    <property type="molecule type" value="Genomic_DNA"/>
</dbReference>
<accession>A0A9J6CSF3</accession>